<dbReference type="InterPro" id="IPR055558">
    <property type="entry name" value="DUF7134"/>
</dbReference>
<keyword evidence="8" id="KW-0902">Two-component regulatory system</keyword>
<evidence type="ECO:0000259" key="11">
    <source>
        <dbReference type="Pfam" id="PF02518"/>
    </source>
</evidence>
<evidence type="ECO:0000313" key="15">
    <source>
        <dbReference type="Proteomes" id="UP001501319"/>
    </source>
</evidence>
<keyword evidence="5" id="KW-0547">Nucleotide-binding</keyword>
<keyword evidence="3" id="KW-0597">Phosphoprotein</keyword>
<dbReference type="Gene3D" id="3.30.565.10">
    <property type="entry name" value="Histidine kinase-like ATPase, C-terminal domain"/>
    <property type="match status" value="1"/>
</dbReference>
<dbReference type="PANTHER" id="PTHR24421">
    <property type="entry name" value="NITRATE/NITRITE SENSOR PROTEIN NARX-RELATED"/>
    <property type="match status" value="1"/>
</dbReference>
<feature type="domain" description="Signal transduction histidine kinase subgroup 3 dimerisation and phosphoacceptor" evidence="12">
    <location>
        <begin position="221"/>
        <end position="286"/>
    </location>
</feature>
<organism evidence="14 15">
    <name type="scientific">Kribbella alba</name>
    <dbReference type="NCBI Taxonomy" id="190197"/>
    <lineage>
        <taxon>Bacteria</taxon>
        <taxon>Bacillati</taxon>
        <taxon>Actinomycetota</taxon>
        <taxon>Actinomycetes</taxon>
        <taxon>Propionibacteriales</taxon>
        <taxon>Kribbellaceae</taxon>
        <taxon>Kribbella</taxon>
    </lineage>
</organism>
<evidence type="ECO:0000256" key="8">
    <source>
        <dbReference type="ARBA" id="ARBA00023012"/>
    </source>
</evidence>
<evidence type="ECO:0000256" key="10">
    <source>
        <dbReference type="SAM" id="Phobius"/>
    </source>
</evidence>
<keyword evidence="10" id="KW-0812">Transmembrane</keyword>
<protein>
    <recommendedName>
        <fullName evidence="2">histidine kinase</fullName>
        <ecNumber evidence="2">2.7.13.3</ecNumber>
    </recommendedName>
</protein>
<keyword evidence="10" id="KW-1133">Transmembrane helix</keyword>
<evidence type="ECO:0000259" key="12">
    <source>
        <dbReference type="Pfam" id="PF07730"/>
    </source>
</evidence>
<evidence type="ECO:0000256" key="9">
    <source>
        <dbReference type="SAM" id="MobiDB-lite"/>
    </source>
</evidence>
<dbReference type="EC" id="2.7.13.3" evidence="2"/>
<dbReference type="SUPFAM" id="SSF55874">
    <property type="entry name" value="ATPase domain of HSP90 chaperone/DNA topoisomerase II/histidine kinase"/>
    <property type="match status" value="1"/>
</dbReference>
<dbReference type="InterPro" id="IPR003594">
    <property type="entry name" value="HATPase_dom"/>
</dbReference>
<evidence type="ECO:0000256" key="3">
    <source>
        <dbReference type="ARBA" id="ARBA00022553"/>
    </source>
</evidence>
<evidence type="ECO:0000256" key="1">
    <source>
        <dbReference type="ARBA" id="ARBA00000085"/>
    </source>
</evidence>
<gene>
    <name evidence="14" type="ORF">GCM10009744_11450</name>
</gene>
<dbReference type="Pfam" id="PF02518">
    <property type="entry name" value="HATPase_c"/>
    <property type="match status" value="1"/>
</dbReference>
<dbReference type="GO" id="GO:0016301">
    <property type="term" value="F:kinase activity"/>
    <property type="evidence" value="ECO:0007669"/>
    <property type="project" value="UniProtKB-KW"/>
</dbReference>
<feature type="transmembrane region" description="Helical" evidence="10">
    <location>
        <begin position="141"/>
        <end position="160"/>
    </location>
</feature>
<evidence type="ECO:0000256" key="2">
    <source>
        <dbReference type="ARBA" id="ARBA00012438"/>
    </source>
</evidence>
<name>A0ABP4QWB4_9ACTN</name>
<dbReference type="EMBL" id="BAAANE010000003">
    <property type="protein sequence ID" value="GAA1625341.1"/>
    <property type="molecule type" value="Genomic_DNA"/>
</dbReference>
<keyword evidence="6 14" id="KW-0418">Kinase</keyword>
<dbReference type="Pfam" id="PF23539">
    <property type="entry name" value="DUF7134"/>
    <property type="match status" value="1"/>
</dbReference>
<sequence>MTTVTVSLPSHPPAADPLWTHPLVLRFGRIGQRLRQADRTRPWVLDTAVVLVVFLLFCVPDLVHGGDRRELTNVFAQLPLPETLALQVGLVLPLILRRRAPFVAFVAIATVFVLQWSQEAFLRADIALLVALYSLTLHGRLRQLLTASAITVGALSLVGVRISDVASVTEAMFFLVSAATAAIALGLVVRIRRSQLAALREHAARLEIERDQRSRLAAASERTRVAREMHDIVGHNLSVMITLADGGAYAAGVTPDRGAEALKLISETGREAMSELRRTLGALREHTDAPQLSPQPGIADIDALCSRIRAAGPSITYRTAGDVDTLDRGVQLAAYRIVQEALTNSLKHAGPDTDALVSLNVAGHTLDIRIQDTGPRSFGPPEPPTEDGHGIIGMKERAALYGGTVTAGPRPGGGWTVQTGLELTALHPSRDGAFTTPAAGLTPLPSSLGGLS</sequence>
<dbReference type="InterPro" id="IPR050482">
    <property type="entry name" value="Sensor_HK_TwoCompSys"/>
</dbReference>
<dbReference type="Pfam" id="PF07730">
    <property type="entry name" value="HisKA_3"/>
    <property type="match status" value="1"/>
</dbReference>
<evidence type="ECO:0000256" key="4">
    <source>
        <dbReference type="ARBA" id="ARBA00022679"/>
    </source>
</evidence>
<evidence type="ECO:0000256" key="5">
    <source>
        <dbReference type="ARBA" id="ARBA00022741"/>
    </source>
</evidence>
<dbReference type="CDD" id="cd16917">
    <property type="entry name" value="HATPase_UhpB-NarQ-NarX-like"/>
    <property type="match status" value="1"/>
</dbReference>
<evidence type="ECO:0000256" key="7">
    <source>
        <dbReference type="ARBA" id="ARBA00022840"/>
    </source>
</evidence>
<dbReference type="RefSeq" id="WP_344109537.1">
    <property type="nucleotide sequence ID" value="NZ_BAAANE010000003.1"/>
</dbReference>
<feature type="transmembrane region" description="Helical" evidence="10">
    <location>
        <begin position="43"/>
        <end position="63"/>
    </location>
</feature>
<comment type="catalytic activity">
    <reaction evidence="1">
        <text>ATP + protein L-histidine = ADP + protein N-phospho-L-histidine.</text>
        <dbReference type="EC" id="2.7.13.3"/>
    </reaction>
</comment>
<dbReference type="Proteomes" id="UP001501319">
    <property type="component" value="Unassembled WGS sequence"/>
</dbReference>
<feature type="transmembrane region" description="Helical" evidence="10">
    <location>
        <begin position="102"/>
        <end position="121"/>
    </location>
</feature>
<dbReference type="InterPro" id="IPR036890">
    <property type="entry name" value="HATPase_C_sf"/>
</dbReference>
<dbReference type="PANTHER" id="PTHR24421:SF10">
    <property type="entry name" value="NITRATE_NITRITE SENSOR PROTEIN NARQ"/>
    <property type="match status" value="1"/>
</dbReference>
<feature type="compositionally biased region" description="Low complexity" evidence="9">
    <location>
        <begin position="440"/>
        <end position="452"/>
    </location>
</feature>
<dbReference type="Gene3D" id="1.20.5.1930">
    <property type="match status" value="1"/>
</dbReference>
<evidence type="ECO:0000256" key="6">
    <source>
        <dbReference type="ARBA" id="ARBA00022777"/>
    </source>
</evidence>
<evidence type="ECO:0000259" key="13">
    <source>
        <dbReference type="Pfam" id="PF23539"/>
    </source>
</evidence>
<accession>A0ABP4QWB4</accession>
<keyword evidence="10" id="KW-0472">Membrane</keyword>
<feature type="region of interest" description="Disordered" evidence="9">
    <location>
        <begin position="429"/>
        <end position="452"/>
    </location>
</feature>
<proteinExistence type="predicted"/>
<keyword evidence="7" id="KW-0067">ATP-binding</keyword>
<evidence type="ECO:0000313" key="14">
    <source>
        <dbReference type="EMBL" id="GAA1625341.1"/>
    </source>
</evidence>
<feature type="domain" description="DUF7134" evidence="13">
    <location>
        <begin position="39"/>
        <end position="193"/>
    </location>
</feature>
<keyword evidence="4" id="KW-0808">Transferase</keyword>
<feature type="domain" description="Histidine kinase/HSP90-like ATPase" evidence="11">
    <location>
        <begin position="330"/>
        <end position="422"/>
    </location>
</feature>
<keyword evidence="15" id="KW-1185">Reference proteome</keyword>
<dbReference type="InterPro" id="IPR011712">
    <property type="entry name" value="Sig_transdc_His_kin_sub3_dim/P"/>
</dbReference>
<comment type="caution">
    <text evidence="14">The sequence shown here is derived from an EMBL/GenBank/DDBJ whole genome shotgun (WGS) entry which is preliminary data.</text>
</comment>
<reference evidence="15" key="1">
    <citation type="journal article" date="2019" name="Int. J. Syst. Evol. Microbiol.">
        <title>The Global Catalogue of Microorganisms (GCM) 10K type strain sequencing project: providing services to taxonomists for standard genome sequencing and annotation.</title>
        <authorList>
            <consortium name="The Broad Institute Genomics Platform"/>
            <consortium name="The Broad Institute Genome Sequencing Center for Infectious Disease"/>
            <person name="Wu L."/>
            <person name="Ma J."/>
        </authorList>
    </citation>
    <scope>NUCLEOTIDE SEQUENCE [LARGE SCALE GENOMIC DNA]</scope>
    <source>
        <strain evidence="15">JCM 14306</strain>
    </source>
</reference>
<feature type="transmembrane region" description="Helical" evidence="10">
    <location>
        <begin position="75"/>
        <end position="95"/>
    </location>
</feature>
<feature type="transmembrane region" description="Helical" evidence="10">
    <location>
        <begin position="172"/>
        <end position="191"/>
    </location>
</feature>